<name>A0A1E1XNV5_AMBSC</name>
<reference evidence="2" key="1">
    <citation type="submission" date="2016-09" db="EMBL/GenBank/DDBJ databases">
        <authorList>
            <person name="Capua I."/>
            <person name="De Benedictis P."/>
            <person name="Joannis T."/>
            <person name="Lombin L.H."/>
            <person name="Cattoli G."/>
        </authorList>
    </citation>
    <scope>NUCLEOTIDE SEQUENCE</scope>
</reference>
<dbReference type="PROSITE" id="PS50878">
    <property type="entry name" value="RT_POL"/>
    <property type="match status" value="1"/>
</dbReference>
<dbReference type="EMBL" id="GFAA01002783">
    <property type="protein sequence ID" value="JAU00652.1"/>
    <property type="molecule type" value="mRNA"/>
</dbReference>
<proteinExistence type="evidence at transcript level"/>
<protein>
    <submittedName>
        <fullName evidence="2">Putative tick transposon</fullName>
    </submittedName>
</protein>
<feature type="non-terminal residue" evidence="2">
    <location>
        <position position="217"/>
    </location>
</feature>
<evidence type="ECO:0000259" key="1">
    <source>
        <dbReference type="PROSITE" id="PS50878"/>
    </source>
</evidence>
<dbReference type="AlphaFoldDB" id="A0A1E1XNV5"/>
<evidence type="ECO:0000313" key="2">
    <source>
        <dbReference type="EMBL" id="JAU00652.1"/>
    </source>
</evidence>
<dbReference type="PANTHER" id="PTHR21301:SF10">
    <property type="entry name" value="REVERSE TRANSCRIPTASE DOMAIN-CONTAINING PROTEIN"/>
    <property type="match status" value="1"/>
</dbReference>
<accession>A0A1E1XNV5</accession>
<feature type="non-terminal residue" evidence="2">
    <location>
        <position position="1"/>
    </location>
</feature>
<feature type="domain" description="Reverse transcriptase" evidence="1">
    <location>
        <begin position="1"/>
        <end position="151"/>
    </location>
</feature>
<organism evidence="2">
    <name type="scientific">Amblyomma sculptum</name>
    <name type="common">Tick</name>
    <dbReference type="NCBI Taxonomy" id="1581419"/>
    <lineage>
        <taxon>Eukaryota</taxon>
        <taxon>Metazoa</taxon>
        <taxon>Ecdysozoa</taxon>
        <taxon>Arthropoda</taxon>
        <taxon>Chelicerata</taxon>
        <taxon>Arachnida</taxon>
        <taxon>Acari</taxon>
        <taxon>Parasitiformes</taxon>
        <taxon>Ixodida</taxon>
        <taxon>Ixodoidea</taxon>
        <taxon>Ixodidae</taxon>
        <taxon>Amblyomminae</taxon>
        <taxon>Amblyomma</taxon>
    </lineage>
</organism>
<reference evidence="2" key="2">
    <citation type="journal article" date="2017" name="Front. Cell. Infect. Microbiol.">
        <title>Analysis of the Salivary Gland Transcriptome of Unfed and Partially Fed Amblyomma sculptum Ticks and Descriptive Proteome of the Saliva.</title>
        <authorList>
            <person name="Esteves E."/>
            <person name="Maruyama S.R."/>
            <person name="Kawahara R."/>
            <person name="Fujita A."/>
            <person name="Martins L.A."/>
            <person name="Righi A.A."/>
            <person name="Costa F.B."/>
            <person name="Palmisano G."/>
            <person name="Labruna M.B."/>
            <person name="Sa-Nunes A."/>
            <person name="Ribeiro J.M.C."/>
            <person name="Fogaca A.C."/>
        </authorList>
    </citation>
    <scope>NUCLEOTIDE SEQUENCE</scope>
</reference>
<dbReference type="InterPro" id="IPR000477">
    <property type="entry name" value="RT_dom"/>
</dbReference>
<sequence length="217" mass="24257">YYSIPHDSLLLGIRDVVDNYGAVRFQNAAGMSVENFLELLLAYLESTYTEWEGGIFIQEKGICIGSCIAPILSDFFLAMHDRELNNRLNGTAVAAVSRFVDDYLVLLTCDREAFSREVSKVRGLFSDVLAPLEVTHEVPVEDTIRFLDLSLQFSPCSVCWSFEPRANKPLLPYSSAHSKLVKKGIVMSSFRSALTNSCRHQTARSFSNQVERLTACG</sequence>
<dbReference type="PANTHER" id="PTHR21301">
    <property type="entry name" value="REVERSE TRANSCRIPTASE"/>
    <property type="match status" value="1"/>
</dbReference>